<dbReference type="InterPro" id="IPR021514">
    <property type="entry name" value="DUF3176"/>
</dbReference>
<dbReference type="RefSeq" id="XP_070894163.1">
    <property type="nucleotide sequence ID" value="XM_071041664.1"/>
</dbReference>
<evidence type="ECO:0000313" key="4">
    <source>
        <dbReference type="Proteomes" id="UP001610444"/>
    </source>
</evidence>
<dbReference type="GeneID" id="98156828"/>
<dbReference type="Proteomes" id="UP001610444">
    <property type="component" value="Unassembled WGS sequence"/>
</dbReference>
<evidence type="ECO:0000256" key="2">
    <source>
        <dbReference type="SAM" id="Phobius"/>
    </source>
</evidence>
<dbReference type="Pfam" id="PF11374">
    <property type="entry name" value="DUF3176"/>
    <property type="match status" value="1"/>
</dbReference>
<evidence type="ECO:0000256" key="1">
    <source>
        <dbReference type="SAM" id="MobiDB-lite"/>
    </source>
</evidence>
<comment type="caution">
    <text evidence="3">The sequence shown here is derived from an EMBL/GenBank/DDBJ whole genome shotgun (WGS) entry which is preliminary data.</text>
</comment>
<feature type="compositionally biased region" description="Basic and acidic residues" evidence="1">
    <location>
        <begin position="1"/>
        <end position="26"/>
    </location>
</feature>
<feature type="transmembrane region" description="Helical" evidence="2">
    <location>
        <begin position="61"/>
        <end position="82"/>
    </location>
</feature>
<dbReference type="PANTHER" id="PTHR35394:SF5">
    <property type="entry name" value="DUF3176 DOMAIN-CONTAINING PROTEIN"/>
    <property type="match status" value="1"/>
</dbReference>
<dbReference type="PANTHER" id="PTHR35394">
    <property type="entry name" value="DUF3176 DOMAIN-CONTAINING PROTEIN"/>
    <property type="match status" value="1"/>
</dbReference>
<sequence>MSRATERRSPGDELVSHTQREADKAIEPQTRPIQGIEQCQTQDEPASIKQNRSVLATIDAWFVREIFGMAVSAGVFVALVIVLLEYDQKPQPDLGYMSLNSLISWLSTIARICIIIACSETLGQLKWVWFSQKPRPIHELRTFDLASRGTFGALELIWSLRARHFAALASLALVLSLAMDPFTQNLVHYYTNLVDDPAQQALIGNAPMYSATGAQVTVGFSMVDPILKSNVYNSLFNTDPEKPWSIPQYSCPSANCTWPPAVALEVHALCANITDHLTYSCYEMDESDQPAVRTNCTVLLPSSNLAASYVRYEDALLWMRGFMVQAVANSSEAVVYKNYTTSAIQYIAPRLSGEWWGVNPPPGDTTWEATECTIEPIVRSFRAAVHNNVYSEETLDVWNTYTESTDPQLAGYAFQPPWGPELGMPIANQTFTYGLAANAALGYFLDINFGGYFWRDPRNQAFNPGETSLYAAPDILQALGFGEVLGCSDQLATRLYCTMHNVAQAISKTFRDSKYSLDPADDGTKVAVGVVRVTATYVSVQWQWLALPVFVWVVTAVALMGTLWKVKRGRVPRWKNDPVPLLFLYSEGESGNGQPSGISLHGSPELDHLKVRLHEHSGRVVLHRE</sequence>
<keyword evidence="2" id="KW-1133">Transmembrane helix</keyword>
<keyword evidence="4" id="KW-1185">Reference proteome</keyword>
<accession>A0ABR4JKT8</accession>
<keyword evidence="2" id="KW-0472">Membrane</keyword>
<keyword evidence="2" id="KW-0812">Transmembrane</keyword>
<reference evidence="3 4" key="1">
    <citation type="submission" date="2024-07" db="EMBL/GenBank/DDBJ databases">
        <title>Section-level genome sequencing and comparative genomics of Aspergillus sections Usti and Cavernicolus.</title>
        <authorList>
            <consortium name="Lawrence Berkeley National Laboratory"/>
            <person name="Nybo J.L."/>
            <person name="Vesth T.C."/>
            <person name="Theobald S."/>
            <person name="Frisvad J.C."/>
            <person name="Larsen T.O."/>
            <person name="Kjaerboelling I."/>
            <person name="Rothschild-Mancinelli K."/>
            <person name="Lyhne E.K."/>
            <person name="Kogle M.E."/>
            <person name="Barry K."/>
            <person name="Clum A."/>
            <person name="Na H."/>
            <person name="Ledsgaard L."/>
            <person name="Lin J."/>
            <person name="Lipzen A."/>
            <person name="Kuo A."/>
            <person name="Riley R."/>
            <person name="Mondo S."/>
            <person name="LaButti K."/>
            <person name="Haridas S."/>
            <person name="Pangalinan J."/>
            <person name="Salamov A.A."/>
            <person name="Simmons B.A."/>
            <person name="Magnuson J.K."/>
            <person name="Chen J."/>
            <person name="Drula E."/>
            <person name="Henrissat B."/>
            <person name="Wiebenga A."/>
            <person name="Lubbers R.J."/>
            <person name="Gomes A.C."/>
            <person name="Macurrencykelacurrency M.R."/>
            <person name="Stajich J."/>
            <person name="Grigoriev I.V."/>
            <person name="Mortensen U.H."/>
            <person name="De vries R.P."/>
            <person name="Baker S.E."/>
            <person name="Andersen M.R."/>
        </authorList>
    </citation>
    <scope>NUCLEOTIDE SEQUENCE [LARGE SCALE GENOMIC DNA]</scope>
    <source>
        <strain evidence="3 4">CBS 756.74</strain>
    </source>
</reference>
<gene>
    <name evidence="3" type="ORF">BJX68DRAFT_246547</name>
</gene>
<organism evidence="3 4">
    <name type="scientific">Aspergillus pseudodeflectus</name>
    <dbReference type="NCBI Taxonomy" id="176178"/>
    <lineage>
        <taxon>Eukaryota</taxon>
        <taxon>Fungi</taxon>
        <taxon>Dikarya</taxon>
        <taxon>Ascomycota</taxon>
        <taxon>Pezizomycotina</taxon>
        <taxon>Eurotiomycetes</taxon>
        <taxon>Eurotiomycetidae</taxon>
        <taxon>Eurotiales</taxon>
        <taxon>Aspergillaceae</taxon>
        <taxon>Aspergillus</taxon>
        <taxon>Aspergillus subgen. Nidulantes</taxon>
    </lineage>
</organism>
<feature type="transmembrane region" description="Helical" evidence="2">
    <location>
        <begin position="542"/>
        <end position="564"/>
    </location>
</feature>
<protein>
    <submittedName>
        <fullName evidence="3">Uncharacterized protein</fullName>
    </submittedName>
</protein>
<proteinExistence type="predicted"/>
<feature type="region of interest" description="Disordered" evidence="1">
    <location>
        <begin position="1"/>
        <end position="32"/>
    </location>
</feature>
<name>A0ABR4JKT8_9EURO</name>
<dbReference type="EMBL" id="JBFXLR010000064">
    <property type="protein sequence ID" value="KAL2840648.1"/>
    <property type="molecule type" value="Genomic_DNA"/>
</dbReference>
<evidence type="ECO:0000313" key="3">
    <source>
        <dbReference type="EMBL" id="KAL2840648.1"/>
    </source>
</evidence>